<sequence>MTDKEKVLEAFKNSDKPLRPGDIAKAIGIESKEVSKIIKELREEGKVHSPKRCYYALK</sequence>
<comment type="caution">
    <text evidence="3">The sequence shown here is derived from an EMBL/GenBank/DDBJ whole genome shotgun (WGS) entry which is preliminary data.</text>
</comment>
<dbReference type="GO" id="GO:0003726">
    <property type="term" value="F:double-stranded RNA adenosine deaminase activity"/>
    <property type="evidence" value="ECO:0007669"/>
    <property type="project" value="InterPro"/>
</dbReference>
<evidence type="ECO:0000256" key="1">
    <source>
        <dbReference type="ARBA" id="ARBA00022884"/>
    </source>
</evidence>
<evidence type="ECO:0000259" key="2">
    <source>
        <dbReference type="Pfam" id="PF02295"/>
    </source>
</evidence>
<dbReference type="InterPro" id="IPR036388">
    <property type="entry name" value="WH-like_DNA-bd_sf"/>
</dbReference>
<feature type="domain" description="Z-binding" evidence="2">
    <location>
        <begin position="3"/>
        <end position="49"/>
    </location>
</feature>
<dbReference type="Pfam" id="PF02295">
    <property type="entry name" value="z-alpha"/>
    <property type="match status" value="1"/>
</dbReference>
<accession>X1CN20</accession>
<dbReference type="AlphaFoldDB" id="X1CN20"/>
<dbReference type="InterPro" id="IPR036390">
    <property type="entry name" value="WH_DNA-bd_sf"/>
</dbReference>
<dbReference type="InterPro" id="IPR042371">
    <property type="entry name" value="Z_dom"/>
</dbReference>
<gene>
    <name evidence="3" type="ORF">S01H4_37092</name>
</gene>
<evidence type="ECO:0000313" key="3">
    <source>
        <dbReference type="EMBL" id="GAG97518.1"/>
    </source>
</evidence>
<dbReference type="EMBL" id="BART01019892">
    <property type="protein sequence ID" value="GAG97518.1"/>
    <property type="molecule type" value="Genomic_DNA"/>
</dbReference>
<name>X1CN20_9ZZZZ</name>
<organism evidence="3">
    <name type="scientific">marine sediment metagenome</name>
    <dbReference type="NCBI Taxonomy" id="412755"/>
    <lineage>
        <taxon>unclassified sequences</taxon>
        <taxon>metagenomes</taxon>
        <taxon>ecological metagenomes</taxon>
    </lineage>
</organism>
<keyword evidence="1" id="KW-0694">RNA-binding</keyword>
<dbReference type="SUPFAM" id="SSF46785">
    <property type="entry name" value="Winged helix' DNA-binding domain"/>
    <property type="match status" value="1"/>
</dbReference>
<dbReference type="GO" id="GO:0003723">
    <property type="term" value="F:RNA binding"/>
    <property type="evidence" value="ECO:0007669"/>
    <property type="project" value="UniProtKB-KW"/>
</dbReference>
<proteinExistence type="predicted"/>
<reference evidence="3" key="1">
    <citation type="journal article" date="2014" name="Front. Microbiol.">
        <title>High frequency of phylogenetically diverse reductive dehalogenase-homologous genes in deep subseafloor sedimentary metagenomes.</title>
        <authorList>
            <person name="Kawai M."/>
            <person name="Futagami T."/>
            <person name="Toyoda A."/>
            <person name="Takaki Y."/>
            <person name="Nishi S."/>
            <person name="Hori S."/>
            <person name="Arai W."/>
            <person name="Tsubouchi T."/>
            <person name="Morono Y."/>
            <person name="Uchiyama I."/>
            <person name="Ito T."/>
            <person name="Fujiyama A."/>
            <person name="Inagaki F."/>
            <person name="Takami H."/>
        </authorList>
    </citation>
    <scope>NUCLEOTIDE SEQUENCE</scope>
    <source>
        <strain evidence="3">Expedition CK06-06</strain>
    </source>
</reference>
<protein>
    <recommendedName>
        <fullName evidence="2">Z-binding domain-containing protein</fullName>
    </recommendedName>
</protein>
<dbReference type="Gene3D" id="1.10.10.10">
    <property type="entry name" value="Winged helix-like DNA-binding domain superfamily/Winged helix DNA-binding domain"/>
    <property type="match status" value="1"/>
</dbReference>